<dbReference type="EMBL" id="JAUSWV010000001">
    <property type="protein sequence ID" value="MDQ0577836.1"/>
    <property type="molecule type" value="Genomic_DNA"/>
</dbReference>
<comment type="caution">
    <text evidence="2">The sequence shown here is derived from an EMBL/GenBank/DDBJ whole genome shotgun (WGS) entry which is preliminary data.</text>
</comment>
<feature type="region of interest" description="Disordered" evidence="1">
    <location>
        <begin position="120"/>
        <end position="142"/>
    </location>
</feature>
<name>A0ABU0NFF5_STRRH</name>
<organism evidence="2 3">
    <name type="scientific">Streptomyces rishiriensis</name>
    <dbReference type="NCBI Taxonomy" id="68264"/>
    <lineage>
        <taxon>Bacteria</taxon>
        <taxon>Bacillati</taxon>
        <taxon>Actinomycetota</taxon>
        <taxon>Actinomycetes</taxon>
        <taxon>Kitasatosporales</taxon>
        <taxon>Streptomycetaceae</taxon>
        <taxon>Streptomyces</taxon>
    </lineage>
</organism>
<evidence type="ECO:0000313" key="3">
    <source>
        <dbReference type="Proteomes" id="UP001230654"/>
    </source>
</evidence>
<sequence length="250" mass="26543">MRSRSACGCCPAPAKEGAQLASLVLQEPSPAGPPSWNNGAGALGTAPRPDEVDQDWPADTTAAAPCARGEHLRRCARHRRVGQLPIELFRGPACQLVPDGADGLDRLDRLAAQLGDLIKDERQNENHTEKEHHEGHGPGRKLHVPRVFLRAAPSSLRVLAASASPPLIASSEQGQPYRNGHCGDGSWRGWAVTTIEQWVTRSATTGSDASLGGRSAAQLRPLRGDLHPVRGGEPHRVRPAQAQGDATAAL</sequence>
<evidence type="ECO:0000313" key="2">
    <source>
        <dbReference type="EMBL" id="MDQ0577836.1"/>
    </source>
</evidence>
<reference evidence="2 3" key="1">
    <citation type="submission" date="2023-07" db="EMBL/GenBank/DDBJ databases">
        <title>Comparative genomics of wheat-associated soil bacteria to identify genetic determinants of phenazine resistance.</title>
        <authorList>
            <person name="Mouncey N."/>
        </authorList>
    </citation>
    <scope>NUCLEOTIDE SEQUENCE [LARGE SCALE GENOMIC DNA]</scope>
    <source>
        <strain evidence="2 3">B2I6</strain>
    </source>
</reference>
<dbReference type="Proteomes" id="UP001230654">
    <property type="component" value="Unassembled WGS sequence"/>
</dbReference>
<protein>
    <submittedName>
        <fullName evidence="2">Uncharacterized protein</fullName>
    </submittedName>
</protein>
<feature type="region of interest" description="Disordered" evidence="1">
    <location>
        <begin position="204"/>
        <end position="250"/>
    </location>
</feature>
<accession>A0ABU0NFF5</accession>
<evidence type="ECO:0000256" key="1">
    <source>
        <dbReference type="SAM" id="MobiDB-lite"/>
    </source>
</evidence>
<feature type="region of interest" description="Disordered" evidence="1">
    <location>
        <begin position="27"/>
        <end position="57"/>
    </location>
</feature>
<feature type="compositionally biased region" description="Basic and acidic residues" evidence="1">
    <location>
        <begin position="222"/>
        <end position="236"/>
    </location>
</feature>
<keyword evidence="3" id="KW-1185">Reference proteome</keyword>
<feature type="compositionally biased region" description="Basic and acidic residues" evidence="1">
    <location>
        <begin position="120"/>
        <end position="137"/>
    </location>
</feature>
<proteinExistence type="predicted"/>
<gene>
    <name evidence="2" type="ORF">QF030_000014</name>
</gene>